<evidence type="ECO:0000256" key="1">
    <source>
        <dbReference type="SAM" id="Phobius"/>
    </source>
</evidence>
<name>A0A1X7UZH9_AMPQE</name>
<reference evidence="2" key="1">
    <citation type="submission" date="2017-05" db="UniProtKB">
        <authorList>
            <consortium name="EnsemblMetazoa"/>
        </authorList>
    </citation>
    <scope>IDENTIFICATION</scope>
</reference>
<proteinExistence type="predicted"/>
<protein>
    <submittedName>
        <fullName evidence="2">Uncharacterized protein</fullName>
    </submittedName>
</protein>
<dbReference type="AlphaFoldDB" id="A0A1X7UZH9"/>
<organism evidence="2">
    <name type="scientific">Amphimedon queenslandica</name>
    <name type="common">Sponge</name>
    <dbReference type="NCBI Taxonomy" id="400682"/>
    <lineage>
        <taxon>Eukaryota</taxon>
        <taxon>Metazoa</taxon>
        <taxon>Porifera</taxon>
        <taxon>Demospongiae</taxon>
        <taxon>Heteroscleromorpha</taxon>
        <taxon>Haplosclerida</taxon>
        <taxon>Niphatidae</taxon>
        <taxon>Amphimedon</taxon>
    </lineage>
</organism>
<keyword evidence="1" id="KW-0472">Membrane</keyword>
<keyword evidence="1" id="KW-1133">Transmembrane helix</keyword>
<feature type="transmembrane region" description="Helical" evidence="1">
    <location>
        <begin position="41"/>
        <end position="67"/>
    </location>
</feature>
<keyword evidence="1" id="KW-0812">Transmembrane</keyword>
<dbReference type="EnsemblMetazoa" id="Aqu2.1.33106_001">
    <property type="protein sequence ID" value="Aqu2.1.33106_001"/>
    <property type="gene ID" value="Aqu2.1.33106"/>
</dbReference>
<evidence type="ECO:0000313" key="2">
    <source>
        <dbReference type="EnsemblMetazoa" id="Aqu2.1.33106_001"/>
    </source>
</evidence>
<accession>A0A1X7UZH9</accession>
<dbReference type="InParanoid" id="A0A1X7UZH9"/>
<sequence>MQLRASSKSYCSKAEKGHHFKEGTLSELWQFYLAHGLFCWFLWYFCCLSQLLQLVMVTSMIMTTLNLEMMNMFIKIMTIFQALRSQTALMTVKICL</sequence>